<dbReference type="InterPro" id="IPR006162">
    <property type="entry name" value="Ppantetheine_attach_site"/>
</dbReference>
<dbReference type="PROSITE" id="PS50075">
    <property type="entry name" value="CARRIER"/>
    <property type="match status" value="1"/>
</dbReference>
<evidence type="ECO:0000256" key="2">
    <source>
        <dbReference type="ARBA" id="ARBA00022553"/>
    </source>
</evidence>
<dbReference type="InterPro" id="IPR009081">
    <property type="entry name" value="PP-bd_ACP"/>
</dbReference>
<sequence length="223" mass="24859">MEELGIDSLTMLEIIMLLEKTLQISFDNEELRDLRTIGDINTFMDAKIKGEVPAQNLRKYPIEEIAAIMPHREPFLFLETASVGPGEATGTYIIKGTENFLQGHFKVRPVFPASIMIEALGQLAVFYLLATDDDKLQHDVDCNSIYFASCDGVRCHRICKPGDILTLQVRPRNIRHPLALFQGGITVDGEKTAVAEEIKLAFDYERADLPESVNAPSNGNLHA</sequence>
<dbReference type="Gene3D" id="1.10.1200.10">
    <property type="entry name" value="ACP-like"/>
    <property type="match status" value="1"/>
</dbReference>
<name>A0A383DB24_9ZZZZ</name>
<keyword evidence="3" id="KW-0456">Lyase</keyword>
<evidence type="ECO:0000313" key="5">
    <source>
        <dbReference type="EMBL" id="SVE41692.1"/>
    </source>
</evidence>
<dbReference type="InterPro" id="IPR036736">
    <property type="entry name" value="ACP-like_sf"/>
</dbReference>
<dbReference type="PROSITE" id="PS00012">
    <property type="entry name" value="PHOSPHOPANTETHEINE"/>
    <property type="match status" value="1"/>
</dbReference>
<dbReference type="PANTHER" id="PTHR30272">
    <property type="entry name" value="3-HYDROXYACYL-[ACYL-CARRIER-PROTEIN] DEHYDRATASE"/>
    <property type="match status" value="1"/>
</dbReference>
<dbReference type="PANTHER" id="PTHR30272:SF1">
    <property type="entry name" value="3-HYDROXYACYL-[ACYL-CARRIER-PROTEIN] DEHYDRATASE"/>
    <property type="match status" value="1"/>
</dbReference>
<keyword evidence="1" id="KW-0596">Phosphopantetheine</keyword>
<feature type="domain" description="Carrier" evidence="4">
    <location>
        <begin position="1"/>
        <end position="48"/>
    </location>
</feature>
<evidence type="ECO:0000256" key="1">
    <source>
        <dbReference type="ARBA" id="ARBA00022450"/>
    </source>
</evidence>
<dbReference type="AlphaFoldDB" id="A0A383DB24"/>
<dbReference type="InterPro" id="IPR029069">
    <property type="entry name" value="HotDog_dom_sf"/>
</dbReference>
<protein>
    <recommendedName>
        <fullName evidence="4">Carrier domain-containing protein</fullName>
    </recommendedName>
</protein>
<accession>A0A383DB24</accession>
<dbReference type="InterPro" id="IPR013114">
    <property type="entry name" value="FabA_FabZ"/>
</dbReference>
<proteinExistence type="predicted"/>
<gene>
    <name evidence="5" type="ORF">METZ01_LOCUS494546</name>
</gene>
<feature type="non-terminal residue" evidence="5">
    <location>
        <position position="223"/>
    </location>
</feature>
<keyword evidence="2" id="KW-0597">Phosphoprotein</keyword>
<dbReference type="Pfam" id="PF07977">
    <property type="entry name" value="FabA"/>
    <property type="match status" value="1"/>
</dbReference>
<reference evidence="5" key="1">
    <citation type="submission" date="2018-05" db="EMBL/GenBank/DDBJ databases">
        <authorList>
            <person name="Lanie J.A."/>
            <person name="Ng W.-L."/>
            <person name="Kazmierczak K.M."/>
            <person name="Andrzejewski T.M."/>
            <person name="Davidsen T.M."/>
            <person name="Wayne K.J."/>
            <person name="Tettelin H."/>
            <person name="Glass J.I."/>
            <person name="Rusch D."/>
            <person name="Podicherti R."/>
            <person name="Tsui H.-C.T."/>
            <person name="Winkler M.E."/>
        </authorList>
    </citation>
    <scope>NUCLEOTIDE SEQUENCE</scope>
</reference>
<dbReference type="GO" id="GO:0016829">
    <property type="term" value="F:lyase activity"/>
    <property type="evidence" value="ECO:0007669"/>
    <property type="project" value="UniProtKB-KW"/>
</dbReference>
<dbReference type="SUPFAM" id="SSF54637">
    <property type="entry name" value="Thioesterase/thiol ester dehydrase-isomerase"/>
    <property type="match status" value="1"/>
</dbReference>
<evidence type="ECO:0000256" key="3">
    <source>
        <dbReference type="ARBA" id="ARBA00023239"/>
    </source>
</evidence>
<dbReference type="Gene3D" id="3.10.129.10">
    <property type="entry name" value="Hotdog Thioesterase"/>
    <property type="match status" value="1"/>
</dbReference>
<organism evidence="5">
    <name type="scientific">marine metagenome</name>
    <dbReference type="NCBI Taxonomy" id="408172"/>
    <lineage>
        <taxon>unclassified sequences</taxon>
        <taxon>metagenomes</taxon>
        <taxon>ecological metagenomes</taxon>
    </lineage>
</organism>
<dbReference type="Pfam" id="PF00550">
    <property type="entry name" value="PP-binding"/>
    <property type="match status" value="1"/>
</dbReference>
<evidence type="ECO:0000259" key="4">
    <source>
        <dbReference type="PROSITE" id="PS50075"/>
    </source>
</evidence>
<dbReference type="EMBL" id="UINC01215814">
    <property type="protein sequence ID" value="SVE41692.1"/>
    <property type="molecule type" value="Genomic_DNA"/>
</dbReference>
<dbReference type="SUPFAM" id="SSF47336">
    <property type="entry name" value="ACP-like"/>
    <property type="match status" value="1"/>
</dbReference>